<sequence length="86" mass="9477">MSYSCIVESLLLEALSFFNTAALALDLQCTNPATPHDMTFREPCLSRSACEALPTKRSRYLSCTSPIIPSGKAMKRQCLLLVYCIA</sequence>
<feature type="chain" id="PRO_5041317612" description="Secreted protein" evidence="1">
    <location>
        <begin position="25"/>
        <end position="86"/>
    </location>
</feature>
<evidence type="ECO:0000256" key="1">
    <source>
        <dbReference type="SAM" id="SignalP"/>
    </source>
</evidence>
<keyword evidence="3" id="KW-1185">Reference proteome</keyword>
<evidence type="ECO:0008006" key="4">
    <source>
        <dbReference type="Google" id="ProtNLM"/>
    </source>
</evidence>
<keyword evidence="1" id="KW-0732">Signal</keyword>
<accession>A0AA39JY71</accession>
<organism evidence="2 3">
    <name type="scientific">Armillaria borealis</name>
    <dbReference type="NCBI Taxonomy" id="47425"/>
    <lineage>
        <taxon>Eukaryota</taxon>
        <taxon>Fungi</taxon>
        <taxon>Dikarya</taxon>
        <taxon>Basidiomycota</taxon>
        <taxon>Agaricomycotina</taxon>
        <taxon>Agaricomycetes</taxon>
        <taxon>Agaricomycetidae</taxon>
        <taxon>Agaricales</taxon>
        <taxon>Marasmiineae</taxon>
        <taxon>Physalacriaceae</taxon>
        <taxon>Armillaria</taxon>
    </lineage>
</organism>
<evidence type="ECO:0000313" key="3">
    <source>
        <dbReference type="Proteomes" id="UP001175226"/>
    </source>
</evidence>
<comment type="caution">
    <text evidence="2">The sequence shown here is derived from an EMBL/GenBank/DDBJ whole genome shotgun (WGS) entry which is preliminary data.</text>
</comment>
<gene>
    <name evidence="2" type="ORF">EV421DRAFT_1784441</name>
</gene>
<dbReference type="EMBL" id="JAUEPT010000009">
    <property type="protein sequence ID" value="KAK0448768.1"/>
    <property type="molecule type" value="Genomic_DNA"/>
</dbReference>
<dbReference type="AlphaFoldDB" id="A0AA39JY71"/>
<dbReference type="Proteomes" id="UP001175226">
    <property type="component" value="Unassembled WGS sequence"/>
</dbReference>
<evidence type="ECO:0000313" key="2">
    <source>
        <dbReference type="EMBL" id="KAK0448768.1"/>
    </source>
</evidence>
<proteinExistence type="predicted"/>
<name>A0AA39JY71_9AGAR</name>
<reference evidence="2" key="1">
    <citation type="submission" date="2023-06" db="EMBL/GenBank/DDBJ databases">
        <authorList>
            <consortium name="Lawrence Berkeley National Laboratory"/>
            <person name="Ahrendt S."/>
            <person name="Sahu N."/>
            <person name="Indic B."/>
            <person name="Wong-Bajracharya J."/>
            <person name="Merenyi Z."/>
            <person name="Ke H.-M."/>
            <person name="Monk M."/>
            <person name="Kocsube S."/>
            <person name="Drula E."/>
            <person name="Lipzen A."/>
            <person name="Balint B."/>
            <person name="Henrissat B."/>
            <person name="Andreopoulos B."/>
            <person name="Martin F.M."/>
            <person name="Harder C.B."/>
            <person name="Rigling D."/>
            <person name="Ford K.L."/>
            <person name="Foster G.D."/>
            <person name="Pangilinan J."/>
            <person name="Papanicolaou A."/>
            <person name="Barry K."/>
            <person name="LaButti K."/>
            <person name="Viragh M."/>
            <person name="Koriabine M."/>
            <person name="Yan M."/>
            <person name="Riley R."/>
            <person name="Champramary S."/>
            <person name="Plett K.L."/>
            <person name="Tsai I.J."/>
            <person name="Slot J."/>
            <person name="Sipos G."/>
            <person name="Plett J."/>
            <person name="Nagy L.G."/>
            <person name="Grigoriev I.V."/>
        </authorList>
    </citation>
    <scope>NUCLEOTIDE SEQUENCE</scope>
    <source>
        <strain evidence="2">FPL87.14</strain>
    </source>
</reference>
<feature type="signal peptide" evidence="1">
    <location>
        <begin position="1"/>
        <end position="24"/>
    </location>
</feature>
<protein>
    <recommendedName>
        <fullName evidence="4">Secreted protein</fullName>
    </recommendedName>
</protein>